<organism evidence="3 4">
    <name type="scientific">Sphingomonas chungangi</name>
    <dbReference type="NCBI Taxonomy" id="2683589"/>
    <lineage>
        <taxon>Bacteria</taxon>
        <taxon>Pseudomonadati</taxon>
        <taxon>Pseudomonadota</taxon>
        <taxon>Alphaproteobacteria</taxon>
        <taxon>Sphingomonadales</taxon>
        <taxon>Sphingomonadaceae</taxon>
        <taxon>Sphingomonas</taxon>
    </lineage>
</organism>
<dbReference type="Pfam" id="PF13193">
    <property type="entry name" value="AMP-binding_C"/>
    <property type="match status" value="1"/>
</dbReference>
<name>A0A838L9P7_9SPHN</name>
<keyword evidence="4" id="KW-1185">Reference proteome</keyword>
<sequence>MGSWNFSDIYAEVARQIPDAVALIQGDRKRIWRDLDRRATSIAACLVDAGLVRQDKVAQYLFNCVEYLESTLACFRGGFVPLNTNYRYGPDELDYLWNNGDVACVVFHGAFAATIEAVRTRVSRVKRWLWVDDGSGPCPSWAVPYELVAETPARADWRPWPVSGDDVLLLYTGGTTGLPKGVAWRQEDLFLRLNTENGDSFPEEADMAFLASKISRNGRAHLSAGPLMHGAGLLTCFMTLSRGGAISHLRERGFKAEDLLDTIDRDQVATLMWVGDAFARPVLETLDRGRDRWDLSSLRTIISSGVVFSAEIKQGILRHLPDVAIADVFGSSETMSLGRSITAAGKSTRTASFKAKSHTRVVTEDGRDVVPGSGERGLLAIGGRQPIGYYNDPQKTAGTFRIIDGQRYVVPGDWATVETDGTVTLIGRGSECINTGGEKVFPEEVEIVLKAHPDLADAVVIGVPDPRFGQSIVAMVEARSATRPGRDDIVEHVKSRIAAYKAPRQVHFVEAIPRLPNGKPDLRLIRDAVMAKQTGTEPASAA</sequence>
<dbReference type="InterPro" id="IPR000873">
    <property type="entry name" value="AMP-dep_synth/lig_dom"/>
</dbReference>
<dbReference type="AlphaFoldDB" id="A0A838L9P7"/>
<protein>
    <submittedName>
        <fullName evidence="3">AMP-binding protein</fullName>
    </submittedName>
</protein>
<dbReference type="SUPFAM" id="SSF56801">
    <property type="entry name" value="Acetyl-CoA synthetase-like"/>
    <property type="match status" value="1"/>
</dbReference>
<dbReference type="PANTHER" id="PTHR43767:SF1">
    <property type="entry name" value="NONRIBOSOMAL PEPTIDE SYNTHASE PES1 (EUROFUNG)-RELATED"/>
    <property type="match status" value="1"/>
</dbReference>
<accession>A0A838L9P7</accession>
<dbReference type="PROSITE" id="PS00455">
    <property type="entry name" value="AMP_BINDING"/>
    <property type="match status" value="1"/>
</dbReference>
<evidence type="ECO:0000313" key="3">
    <source>
        <dbReference type="EMBL" id="MBA2935279.1"/>
    </source>
</evidence>
<dbReference type="InterPro" id="IPR020845">
    <property type="entry name" value="AMP-binding_CS"/>
</dbReference>
<dbReference type="Gene3D" id="3.30.300.30">
    <property type="match status" value="1"/>
</dbReference>
<dbReference type="InterPro" id="IPR050237">
    <property type="entry name" value="ATP-dep_AMP-bd_enzyme"/>
</dbReference>
<dbReference type="EMBL" id="JACEIB010000025">
    <property type="protein sequence ID" value="MBA2935279.1"/>
    <property type="molecule type" value="Genomic_DNA"/>
</dbReference>
<gene>
    <name evidence="3" type="ORF">HZF05_14420</name>
</gene>
<feature type="domain" description="AMP-binding enzyme C-terminal" evidence="2">
    <location>
        <begin position="444"/>
        <end position="519"/>
    </location>
</feature>
<reference evidence="3 4" key="1">
    <citation type="submission" date="2020-07" db="EMBL/GenBank/DDBJ databases">
        <authorList>
            <person name="Sun Q."/>
        </authorList>
    </citation>
    <scope>NUCLEOTIDE SEQUENCE [LARGE SCALE GENOMIC DNA]</scope>
    <source>
        <strain evidence="3 4">CGMCC 1.13654</strain>
    </source>
</reference>
<comment type="caution">
    <text evidence="3">The sequence shown here is derived from an EMBL/GenBank/DDBJ whole genome shotgun (WGS) entry which is preliminary data.</text>
</comment>
<dbReference type="NCBIfam" id="NF005863">
    <property type="entry name" value="PRK07798.1"/>
    <property type="match status" value="1"/>
</dbReference>
<evidence type="ECO:0000259" key="2">
    <source>
        <dbReference type="Pfam" id="PF13193"/>
    </source>
</evidence>
<feature type="domain" description="AMP-dependent synthetase/ligase" evidence="1">
    <location>
        <begin position="12"/>
        <end position="385"/>
    </location>
</feature>
<dbReference type="Gene3D" id="3.40.50.12780">
    <property type="entry name" value="N-terminal domain of ligase-like"/>
    <property type="match status" value="1"/>
</dbReference>
<dbReference type="InterPro" id="IPR045851">
    <property type="entry name" value="AMP-bd_C_sf"/>
</dbReference>
<evidence type="ECO:0000313" key="4">
    <source>
        <dbReference type="Proteomes" id="UP000570166"/>
    </source>
</evidence>
<dbReference type="PANTHER" id="PTHR43767">
    <property type="entry name" value="LONG-CHAIN-FATTY-ACID--COA LIGASE"/>
    <property type="match status" value="1"/>
</dbReference>
<evidence type="ECO:0000259" key="1">
    <source>
        <dbReference type="Pfam" id="PF00501"/>
    </source>
</evidence>
<proteinExistence type="predicted"/>
<dbReference type="GO" id="GO:0016878">
    <property type="term" value="F:acid-thiol ligase activity"/>
    <property type="evidence" value="ECO:0007669"/>
    <property type="project" value="UniProtKB-ARBA"/>
</dbReference>
<dbReference type="Pfam" id="PF00501">
    <property type="entry name" value="AMP-binding"/>
    <property type="match status" value="1"/>
</dbReference>
<dbReference type="InterPro" id="IPR025110">
    <property type="entry name" value="AMP-bd_C"/>
</dbReference>
<dbReference type="InterPro" id="IPR042099">
    <property type="entry name" value="ANL_N_sf"/>
</dbReference>
<dbReference type="Proteomes" id="UP000570166">
    <property type="component" value="Unassembled WGS sequence"/>
</dbReference>
<dbReference type="RefSeq" id="WP_160365279.1">
    <property type="nucleotide sequence ID" value="NZ_JACEIB010000025.1"/>
</dbReference>